<evidence type="ECO:0000313" key="2">
    <source>
        <dbReference type="EMBL" id="REI01624.1"/>
    </source>
</evidence>
<dbReference type="GO" id="GO:0006809">
    <property type="term" value="P:nitric oxide biosynthetic process"/>
    <property type="evidence" value="ECO:0007669"/>
    <property type="project" value="InterPro"/>
</dbReference>
<organism evidence="2 3">
    <name type="scientific">Staphylococcus felis</name>
    <dbReference type="NCBI Taxonomy" id="46127"/>
    <lineage>
        <taxon>Bacteria</taxon>
        <taxon>Bacillati</taxon>
        <taxon>Bacillota</taxon>
        <taxon>Bacilli</taxon>
        <taxon>Bacillales</taxon>
        <taxon>Staphylococcaceae</taxon>
        <taxon>Staphylococcus</taxon>
    </lineage>
</organism>
<dbReference type="Gene3D" id="3.90.340.10">
    <property type="entry name" value="Nitric Oxide Synthase, Chain A, domain 1"/>
    <property type="match status" value="1"/>
</dbReference>
<feature type="domain" description="Nitric oxide synthase (NOS)" evidence="1">
    <location>
        <begin position="1"/>
        <end position="36"/>
    </location>
</feature>
<dbReference type="InterPro" id="IPR036119">
    <property type="entry name" value="NOS_N_sf"/>
</dbReference>
<dbReference type="GO" id="GO:0004517">
    <property type="term" value="F:nitric-oxide synthase activity"/>
    <property type="evidence" value="ECO:0007669"/>
    <property type="project" value="InterPro"/>
</dbReference>
<dbReference type="EMBL" id="QKXQ01000007">
    <property type="protein sequence ID" value="REI01624.1"/>
    <property type="molecule type" value="Genomic_DNA"/>
</dbReference>
<comment type="caution">
    <text evidence="2">The sequence shown here is derived from an EMBL/GenBank/DDBJ whole genome shotgun (WGS) entry which is preliminary data.</text>
</comment>
<sequence length="43" mass="5088">KWSWLAPPLSPSLTPNYHHGYDNTIREPNFFYKEQSHSGCPFH</sequence>
<dbReference type="InterPro" id="IPR044943">
    <property type="entry name" value="NOS_dom_1"/>
</dbReference>
<dbReference type="RefSeq" id="WP_181897698.1">
    <property type="nucleotide sequence ID" value="NZ_QKXQ01000007.1"/>
</dbReference>
<dbReference type="SUPFAM" id="SSF56512">
    <property type="entry name" value="Nitric oxide (NO) synthase oxygenase domain"/>
    <property type="match status" value="1"/>
</dbReference>
<dbReference type="Pfam" id="PF02898">
    <property type="entry name" value="NO_synthase"/>
    <property type="match status" value="1"/>
</dbReference>
<dbReference type="AlphaFoldDB" id="A0A3E0IT41"/>
<dbReference type="InterPro" id="IPR004030">
    <property type="entry name" value="NOS_N"/>
</dbReference>
<protein>
    <submittedName>
        <fullName evidence="2">Nitric oxide synthase</fullName>
    </submittedName>
</protein>
<feature type="non-terminal residue" evidence="2">
    <location>
        <position position="1"/>
    </location>
</feature>
<accession>A0A3E0IT41</accession>
<gene>
    <name evidence="2" type="ORF">DOS83_00075</name>
</gene>
<proteinExistence type="predicted"/>
<evidence type="ECO:0000259" key="1">
    <source>
        <dbReference type="Pfam" id="PF02898"/>
    </source>
</evidence>
<evidence type="ECO:0000313" key="3">
    <source>
        <dbReference type="Proteomes" id="UP000256562"/>
    </source>
</evidence>
<name>A0A3E0IT41_9STAP</name>
<reference evidence="2 3" key="1">
    <citation type="journal article" date="2018" name="Vet. Microbiol.">
        <title>Characterisation of Staphylococcus felis isolated from cats using whole genome sequencing.</title>
        <authorList>
            <person name="Worthing K."/>
            <person name="Pang S."/>
            <person name="Trott D.J."/>
            <person name="Abraham S."/>
            <person name="Coombs G.W."/>
            <person name="Jordan D."/>
            <person name="McIntyre L."/>
            <person name="Davies M.R."/>
            <person name="Norris J."/>
        </authorList>
    </citation>
    <scope>NUCLEOTIDE SEQUENCE [LARGE SCALE GENOMIC DNA]</scope>
    <source>
        <strain evidence="2 3">F9</strain>
    </source>
</reference>
<dbReference type="Proteomes" id="UP000256562">
    <property type="component" value="Unassembled WGS sequence"/>
</dbReference>